<feature type="region of interest" description="Disordered" evidence="3">
    <location>
        <begin position="393"/>
        <end position="441"/>
    </location>
</feature>
<reference evidence="5" key="1">
    <citation type="submission" date="2022-07" db="EMBL/GenBank/DDBJ databases">
        <title>Phylogenomic reconstructions and comparative analyses of Kickxellomycotina fungi.</title>
        <authorList>
            <person name="Reynolds N.K."/>
            <person name="Stajich J.E."/>
            <person name="Barry K."/>
            <person name="Grigoriev I.V."/>
            <person name="Crous P."/>
            <person name="Smith M.E."/>
        </authorList>
    </citation>
    <scope>NUCLEOTIDE SEQUENCE</scope>
    <source>
        <strain evidence="5">CBS 109367</strain>
    </source>
</reference>
<feature type="compositionally biased region" description="Acidic residues" evidence="3">
    <location>
        <begin position="330"/>
        <end position="339"/>
    </location>
</feature>
<feature type="compositionally biased region" description="Polar residues" evidence="3">
    <location>
        <begin position="428"/>
        <end position="441"/>
    </location>
</feature>
<evidence type="ECO:0000256" key="2">
    <source>
        <dbReference type="ARBA" id="ARBA00023242"/>
    </source>
</evidence>
<comment type="subcellular location">
    <subcellularLocation>
        <location evidence="1">Nucleus</location>
    </subcellularLocation>
</comment>
<feature type="domain" description="RED-like N-terminal" evidence="4">
    <location>
        <begin position="28"/>
        <end position="222"/>
    </location>
</feature>
<evidence type="ECO:0000313" key="5">
    <source>
        <dbReference type="EMBL" id="KAJ2686654.1"/>
    </source>
</evidence>
<dbReference type="PANTHER" id="PTHR12765">
    <property type="entry name" value="RED PROTEIN IK FACTOR CYTOKINE IK"/>
    <property type="match status" value="1"/>
</dbReference>
<dbReference type="EMBL" id="JANBTX010000099">
    <property type="protein sequence ID" value="KAJ2686654.1"/>
    <property type="molecule type" value="Genomic_DNA"/>
</dbReference>
<keyword evidence="6" id="KW-1185">Reference proteome</keyword>
<dbReference type="InterPro" id="IPR012916">
    <property type="entry name" value="RED_N"/>
</dbReference>
<dbReference type="InterPro" id="IPR039896">
    <property type="entry name" value="Red-like"/>
</dbReference>
<feature type="region of interest" description="Disordered" evidence="3">
    <location>
        <begin position="288"/>
        <end position="380"/>
    </location>
</feature>
<feature type="compositionally biased region" description="Basic residues" evidence="3">
    <location>
        <begin position="12"/>
        <end position="30"/>
    </location>
</feature>
<organism evidence="5 6">
    <name type="scientific">Coemansia spiralis</name>
    <dbReference type="NCBI Taxonomy" id="417178"/>
    <lineage>
        <taxon>Eukaryota</taxon>
        <taxon>Fungi</taxon>
        <taxon>Fungi incertae sedis</taxon>
        <taxon>Zoopagomycota</taxon>
        <taxon>Kickxellomycotina</taxon>
        <taxon>Kickxellomycetes</taxon>
        <taxon>Kickxellales</taxon>
        <taxon>Kickxellaceae</taxon>
        <taxon>Coemansia</taxon>
    </lineage>
</organism>
<dbReference type="Proteomes" id="UP001151516">
    <property type="component" value="Unassembled WGS sequence"/>
</dbReference>
<keyword evidence="2" id="KW-0539">Nucleus</keyword>
<gene>
    <name evidence="5" type="ORF">IWW39_003503</name>
</gene>
<dbReference type="Pfam" id="PF07808">
    <property type="entry name" value="RED_N"/>
    <property type="match status" value="1"/>
</dbReference>
<accession>A0A9W8GIZ4</accession>
<name>A0A9W8GIZ4_9FUNG</name>
<dbReference type="OrthoDB" id="3366823at2759"/>
<evidence type="ECO:0000256" key="3">
    <source>
        <dbReference type="SAM" id="MobiDB-lite"/>
    </source>
</evidence>
<dbReference type="AlphaFoldDB" id="A0A9W8GIZ4"/>
<protein>
    <recommendedName>
        <fullName evidence="4">RED-like N-terminal domain-containing protein</fullName>
    </recommendedName>
</protein>
<feature type="region of interest" description="Disordered" evidence="3">
    <location>
        <begin position="1"/>
        <end position="53"/>
    </location>
</feature>
<feature type="compositionally biased region" description="Basic and acidic residues" evidence="3">
    <location>
        <begin position="41"/>
        <end position="52"/>
    </location>
</feature>
<sequence>MSFTPGRTTGKAPKKKPQQHKGGGPRHKNKAPTAESAATAYRDRAAERREGGAGDYADSEVLLSHIGHKDKKAEYEQSKYLGGDVAHTHLVKGLDFLLLEKLRGASAGDSHWDNEVDRLLYTTDPAAPKDTPAAEEAAAITPVGERVMAAVMRINQVRRDKQNSAVAVNDLFLPGRMCFEIAVAPSGAVRATTRIRTQDEVSALAGHSRHSQESDREVLTKVIAAIAAGRHRRAEARFLQKQYLDKPSVVVDAPAAAVDAGVVEGPVEEEEDIFVDAGVDYQVDAANKGEEDNEAVTAPYPEAEDNAVTAPYPDSDEGDDYGVTAPYPMSEDEGNEDEVTAPYPVSEGEEGENGVTAPYPMSADKDAASPAANPDDDAGIDDAELFSMARSRFKEETSELLSRPPPDLTQSIQSAKRKAATQERNEWNKTQQILQTKYQRK</sequence>
<comment type="caution">
    <text evidence="5">The sequence shown here is derived from an EMBL/GenBank/DDBJ whole genome shotgun (WGS) entry which is preliminary data.</text>
</comment>
<evidence type="ECO:0000259" key="4">
    <source>
        <dbReference type="Pfam" id="PF07808"/>
    </source>
</evidence>
<dbReference type="GO" id="GO:0005634">
    <property type="term" value="C:nucleus"/>
    <property type="evidence" value="ECO:0007669"/>
    <property type="project" value="UniProtKB-SubCell"/>
</dbReference>
<evidence type="ECO:0000256" key="1">
    <source>
        <dbReference type="ARBA" id="ARBA00004123"/>
    </source>
</evidence>
<evidence type="ECO:0000313" key="6">
    <source>
        <dbReference type="Proteomes" id="UP001151516"/>
    </source>
</evidence>
<proteinExistence type="predicted"/>